<dbReference type="PANTHER" id="PTHR24279:SF125">
    <property type="entry name" value="CYTOCHROME P450 FAMILY 24 SUBFAMILY A MEMBER 1"/>
    <property type="match status" value="1"/>
</dbReference>
<comment type="cofactor">
    <cofactor evidence="1 9">
        <name>heme</name>
        <dbReference type="ChEBI" id="CHEBI:30413"/>
    </cofactor>
</comment>
<evidence type="ECO:0000256" key="7">
    <source>
        <dbReference type="ARBA" id="ARBA00023004"/>
    </source>
</evidence>
<gene>
    <name evidence="11" type="ORF">MNOR_LOCUS11053</name>
</gene>
<dbReference type="PANTHER" id="PTHR24279">
    <property type="entry name" value="CYTOCHROME P450"/>
    <property type="match status" value="1"/>
</dbReference>
<dbReference type="AlphaFoldDB" id="A0AAV2QGJ7"/>
<dbReference type="InterPro" id="IPR001128">
    <property type="entry name" value="Cyt_P450"/>
</dbReference>
<dbReference type="GO" id="GO:0071375">
    <property type="term" value="P:cellular response to peptide hormone stimulus"/>
    <property type="evidence" value="ECO:0007669"/>
    <property type="project" value="TreeGrafter"/>
</dbReference>
<dbReference type="PRINTS" id="PR00465">
    <property type="entry name" value="EP450IV"/>
</dbReference>
<dbReference type="GO" id="GO:0016705">
    <property type="term" value="F:oxidoreductase activity, acting on paired donors, with incorporation or reduction of molecular oxygen"/>
    <property type="evidence" value="ECO:0007669"/>
    <property type="project" value="InterPro"/>
</dbReference>
<dbReference type="GO" id="GO:0034650">
    <property type="term" value="P:cortisol metabolic process"/>
    <property type="evidence" value="ECO:0007669"/>
    <property type="project" value="TreeGrafter"/>
</dbReference>
<evidence type="ECO:0000256" key="6">
    <source>
        <dbReference type="ARBA" id="ARBA00023002"/>
    </source>
</evidence>
<dbReference type="GO" id="GO:0006704">
    <property type="term" value="P:glucocorticoid biosynthetic process"/>
    <property type="evidence" value="ECO:0007669"/>
    <property type="project" value="TreeGrafter"/>
</dbReference>
<dbReference type="Proteomes" id="UP001497623">
    <property type="component" value="Unassembled WGS sequence"/>
</dbReference>
<keyword evidence="5 9" id="KW-0479">Metal-binding</keyword>
<dbReference type="InterPro" id="IPR036396">
    <property type="entry name" value="Cyt_P450_sf"/>
</dbReference>
<name>A0AAV2QGJ7_MEGNR</name>
<organism evidence="11 12">
    <name type="scientific">Meganyctiphanes norvegica</name>
    <name type="common">Northern krill</name>
    <name type="synonym">Thysanopoda norvegica</name>
    <dbReference type="NCBI Taxonomy" id="48144"/>
    <lineage>
        <taxon>Eukaryota</taxon>
        <taxon>Metazoa</taxon>
        <taxon>Ecdysozoa</taxon>
        <taxon>Arthropoda</taxon>
        <taxon>Crustacea</taxon>
        <taxon>Multicrustacea</taxon>
        <taxon>Malacostraca</taxon>
        <taxon>Eumalacostraca</taxon>
        <taxon>Eucarida</taxon>
        <taxon>Euphausiacea</taxon>
        <taxon>Euphausiidae</taxon>
        <taxon>Meganyctiphanes</taxon>
    </lineage>
</organism>
<feature type="binding site" description="axial binding residue" evidence="9">
    <location>
        <position position="276"/>
    </location>
    <ligand>
        <name>heme</name>
        <dbReference type="ChEBI" id="CHEBI:30413"/>
    </ligand>
    <ligandPart>
        <name>Fe</name>
        <dbReference type="ChEBI" id="CHEBI:18248"/>
    </ligandPart>
</feature>
<proteinExistence type="inferred from homology"/>
<evidence type="ECO:0000256" key="3">
    <source>
        <dbReference type="ARBA" id="ARBA00010617"/>
    </source>
</evidence>
<dbReference type="Pfam" id="PF00067">
    <property type="entry name" value="p450"/>
    <property type="match status" value="1"/>
</dbReference>
<evidence type="ECO:0000256" key="10">
    <source>
        <dbReference type="RuleBase" id="RU000461"/>
    </source>
</evidence>
<keyword evidence="4 9" id="KW-0349">Heme</keyword>
<dbReference type="EMBL" id="CAXKWB010005719">
    <property type="protein sequence ID" value="CAL4079553.1"/>
    <property type="molecule type" value="Genomic_DNA"/>
</dbReference>
<evidence type="ECO:0000256" key="8">
    <source>
        <dbReference type="ARBA" id="ARBA00023033"/>
    </source>
</evidence>
<comment type="function">
    <text evidence="2">May be involved in the metabolism of insect hormones and in the breakdown of synthetic insecticides.</text>
</comment>
<dbReference type="GO" id="GO:0006700">
    <property type="term" value="P:C21-steroid hormone biosynthetic process"/>
    <property type="evidence" value="ECO:0007669"/>
    <property type="project" value="TreeGrafter"/>
</dbReference>
<dbReference type="PROSITE" id="PS00086">
    <property type="entry name" value="CYTOCHROME_P450"/>
    <property type="match status" value="1"/>
</dbReference>
<evidence type="ECO:0000256" key="5">
    <source>
        <dbReference type="ARBA" id="ARBA00022723"/>
    </source>
</evidence>
<dbReference type="InterPro" id="IPR017972">
    <property type="entry name" value="Cyt_P450_CS"/>
</dbReference>
<dbReference type="GO" id="GO:0005506">
    <property type="term" value="F:iron ion binding"/>
    <property type="evidence" value="ECO:0007669"/>
    <property type="project" value="InterPro"/>
</dbReference>
<evidence type="ECO:0008006" key="13">
    <source>
        <dbReference type="Google" id="ProtNLM"/>
    </source>
</evidence>
<dbReference type="PRINTS" id="PR00385">
    <property type="entry name" value="P450"/>
</dbReference>
<accession>A0AAV2QGJ7</accession>
<evidence type="ECO:0000256" key="2">
    <source>
        <dbReference type="ARBA" id="ARBA00003690"/>
    </source>
</evidence>
<keyword evidence="8 10" id="KW-0503">Monooxygenase</keyword>
<dbReference type="GO" id="GO:0005743">
    <property type="term" value="C:mitochondrial inner membrane"/>
    <property type="evidence" value="ECO:0007669"/>
    <property type="project" value="TreeGrafter"/>
</dbReference>
<comment type="similarity">
    <text evidence="3 10">Belongs to the cytochrome P450 family.</text>
</comment>
<protein>
    <recommendedName>
        <fullName evidence="13">Cytochrome P450</fullName>
    </recommendedName>
</protein>
<keyword evidence="6 10" id="KW-0560">Oxidoreductase</keyword>
<evidence type="ECO:0000313" key="12">
    <source>
        <dbReference type="Proteomes" id="UP001497623"/>
    </source>
</evidence>
<comment type="caution">
    <text evidence="11">The sequence shown here is derived from an EMBL/GenBank/DDBJ whole genome shotgun (WGS) entry which is preliminary data.</text>
</comment>
<evidence type="ECO:0000256" key="9">
    <source>
        <dbReference type="PIRSR" id="PIRSR602403-1"/>
    </source>
</evidence>
<evidence type="ECO:0000313" key="11">
    <source>
        <dbReference type="EMBL" id="CAL4079553.1"/>
    </source>
</evidence>
<dbReference type="GO" id="GO:0020037">
    <property type="term" value="F:heme binding"/>
    <property type="evidence" value="ECO:0007669"/>
    <property type="project" value="InterPro"/>
</dbReference>
<dbReference type="GO" id="GO:0008203">
    <property type="term" value="P:cholesterol metabolic process"/>
    <property type="evidence" value="ECO:0007669"/>
    <property type="project" value="TreeGrafter"/>
</dbReference>
<reference evidence="11 12" key="1">
    <citation type="submission" date="2024-05" db="EMBL/GenBank/DDBJ databases">
        <authorList>
            <person name="Wallberg A."/>
        </authorList>
    </citation>
    <scope>NUCLEOTIDE SEQUENCE [LARGE SCALE GENOMIC DNA]</scope>
</reference>
<dbReference type="InterPro" id="IPR050479">
    <property type="entry name" value="CYP11_CYP27_families"/>
</dbReference>
<evidence type="ECO:0000256" key="1">
    <source>
        <dbReference type="ARBA" id="ARBA00001971"/>
    </source>
</evidence>
<dbReference type="GO" id="GO:0004497">
    <property type="term" value="F:monooxygenase activity"/>
    <property type="evidence" value="ECO:0007669"/>
    <property type="project" value="UniProtKB-KW"/>
</dbReference>
<evidence type="ECO:0000256" key="4">
    <source>
        <dbReference type="ARBA" id="ARBA00022617"/>
    </source>
</evidence>
<keyword evidence="12" id="KW-1185">Reference proteome</keyword>
<dbReference type="SUPFAM" id="SSF48264">
    <property type="entry name" value="Cytochrome P450"/>
    <property type="match status" value="1"/>
</dbReference>
<dbReference type="InterPro" id="IPR002403">
    <property type="entry name" value="Cyt_P450_E_grp-IV"/>
</dbReference>
<keyword evidence="7 9" id="KW-0408">Iron</keyword>
<dbReference type="GO" id="GO:0005789">
    <property type="term" value="C:endoplasmic reticulum membrane"/>
    <property type="evidence" value="ECO:0007669"/>
    <property type="project" value="UniProtKB-SubCell"/>
</dbReference>
<sequence>MLLYNLQMLVSALCVQMFGHRCGFLIGVHDEFLDALEIISVESSRLQNTVSPAVAKRYNLPVWSRLANANTIALEKARDLVEQELSIAQDRISTGLVESTAIVDNLIISKDLNHETIVRHIIDLLMAAADTTAHTLAWCLYLIGQHKDAQQKARKELLAATGNEVANLSASSLAAVPYIKGMLKEGIRMYPVATFILRALSQETVLGRYHTPAGTVVSLSVYSTGRDSRFFSDAENFIPERWLRHQSSAALTCPKQSTGKHHSHAFLPFGIGARSCIGRRLAETQLQVFLAQLLATCQVSTLQPTHMKMRMVSIPADPIQIAIQQYND</sequence>
<dbReference type="Gene3D" id="1.10.630.10">
    <property type="entry name" value="Cytochrome P450"/>
    <property type="match status" value="1"/>
</dbReference>